<reference evidence="4 5" key="1">
    <citation type="submission" date="2016-07" db="EMBL/GenBank/DDBJ databases">
        <title>Pervasive Adenine N6-methylation of Active Genes in Fungi.</title>
        <authorList>
            <consortium name="DOE Joint Genome Institute"/>
            <person name="Mondo S.J."/>
            <person name="Dannebaum R.O."/>
            <person name="Kuo R.C."/>
            <person name="Labutti K."/>
            <person name="Haridas S."/>
            <person name="Kuo A."/>
            <person name="Salamov A."/>
            <person name="Ahrendt S.R."/>
            <person name="Lipzen A."/>
            <person name="Sullivan W."/>
            <person name="Andreopoulos W.B."/>
            <person name="Clum A."/>
            <person name="Lindquist E."/>
            <person name="Daum C."/>
            <person name="Ramamoorthy G.K."/>
            <person name="Gryganskyi A."/>
            <person name="Culley D."/>
            <person name="Magnuson J.K."/>
            <person name="James T.Y."/>
            <person name="O'Malley M.A."/>
            <person name="Stajich J.E."/>
            <person name="Spatafora J.W."/>
            <person name="Visel A."/>
            <person name="Grigoriev I.V."/>
        </authorList>
    </citation>
    <scope>NUCLEOTIDE SEQUENCE [LARGE SCALE GENOMIC DNA]</scope>
    <source>
        <strain evidence="4 5">JEL800</strain>
    </source>
</reference>
<evidence type="ECO:0000313" key="5">
    <source>
        <dbReference type="Proteomes" id="UP000193642"/>
    </source>
</evidence>
<comment type="caution">
    <text evidence="4">The sequence shown here is derived from an EMBL/GenBank/DDBJ whole genome shotgun (WGS) entry which is preliminary data.</text>
</comment>
<accession>A0A1Y2C945</accession>
<dbReference type="STRING" id="329046.A0A1Y2C945"/>
<gene>
    <name evidence="4" type="ORF">BCR33DRAFT_260793</name>
</gene>
<keyword evidence="1 2" id="KW-0344">Guanine-nucleotide releasing factor</keyword>
<evidence type="ECO:0000313" key="4">
    <source>
        <dbReference type="EMBL" id="ORY43384.1"/>
    </source>
</evidence>
<evidence type="ECO:0000256" key="1">
    <source>
        <dbReference type="ARBA" id="ARBA00022658"/>
    </source>
</evidence>
<proteinExistence type="predicted"/>
<protein>
    <recommendedName>
        <fullName evidence="3">Ras-GEF domain-containing protein</fullName>
    </recommendedName>
</protein>
<dbReference type="InterPro" id="IPR023578">
    <property type="entry name" value="Ras_GEF_dom_sf"/>
</dbReference>
<keyword evidence="5" id="KW-1185">Reference proteome</keyword>
<dbReference type="PROSITE" id="PS50009">
    <property type="entry name" value="RASGEF_CAT"/>
    <property type="match status" value="1"/>
</dbReference>
<organism evidence="4 5">
    <name type="scientific">Rhizoclosmatium globosum</name>
    <dbReference type="NCBI Taxonomy" id="329046"/>
    <lineage>
        <taxon>Eukaryota</taxon>
        <taxon>Fungi</taxon>
        <taxon>Fungi incertae sedis</taxon>
        <taxon>Chytridiomycota</taxon>
        <taxon>Chytridiomycota incertae sedis</taxon>
        <taxon>Chytridiomycetes</taxon>
        <taxon>Chytridiales</taxon>
        <taxon>Chytriomycetaceae</taxon>
        <taxon>Rhizoclosmatium</taxon>
    </lineage>
</organism>
<dbReference type="GO" id="GO:0005886">
    <property type="term" value="C:plasma membrane"/>
    <property type="evidence" value="ECO:0007669"/>
    <property type="project" value="TreeGrafter"/>
</dbReference>
<dbReference type="OrthoDB" id="2158184at2759"/>
<sequence length="141" mass="15916">MLDFTSYCYGALEEDLVEFGLLAKLEEVIKNPRMTSERKESLPMATARLGRKAIASLLQTSANSIAEQLTVIDFKIYKRITASEMLDSSVSKPNLLAFQHRFNFVVGLVSTTVIKYESPKLRALMIAHYIKLPRNVMNSRA</sequence>
<dbReference type="GO" id="GO:0005085">
    <property type="term" value="F:guanyl-nucleotide exchange factor activity"/>
    <property type="evidence" value="ECO:0007669"/>
    <property type="project" value="UniProtKB-KW"/>
</dbReference>
<evidence type="ECO:0000259" key="3">
    <source>
        <dbReference type="PROSITE" id="PS50009"/>
    </source>
</evidence>
<dbReference type="GO" id="GO:0007265">
    <property type="term" value="P:Ras protein signal transduction"/>
    <property type="evidence" value="ECO:0007669"/>
    <property type="project" value="TreeGrafter"/>
</dbReference>
<name>A0A1Y2C945_9FUNG</name>
<dbReference type="Proteomes" id="UP000193642">
    <property type="component" value="Unassembled WGS sequence"/>
</dbReference>
<dbReference type="InterPro" id="IPR008937">
    <property type="entry name" value="Ras-like_GEF"/>
</dbReference>
<dbReference type="EMBL" id="MCGO01000025">
    <property type="protein sequence ID" value="ORY43384.1"/>
    <property type="molecule type" value="Genomic_DNA"/>
</dbReference>
<dbReference type="SUPFAM" id="SSF48366">
    <property type="entry name" value="Ras GEF"/>
    <property type="match status" value="1"/>
</dbReference>
<dbReference type="PANTHER" id="PTHR23113">
    <property type="entry name" value="GUANINE NUCLEOTIDE EXCHANGE FACTOR"/>
    <property type="match status" value="1"/>
</dbReference>
<dbReference type="PANTHER" id="PTHR23113:SF368">
    <property type="entry name" value="CELL DIVISION CONTROL PROTEIN 25"/>
    <property type="match status" value="1"/>
</dbReference>
<dbReference type="AlphaFoldDB" id="A0A1Y2C945"/>
<feature type="domain" description="Ras-GEF" evidence="3">
    <location>
        <begin position="61"/>
        <end position="141"/>
    </location>
</feature>
<evidence type="ECO:0000256" key="2">
    <source>
        <dbReference type="PROSITE-ProRule" id="PRU00168"/>
    </source>
</evidence>
<dbReference type="InterPro" id="IPR036964">
    <property type="entry name" value="RASGEF_cat_dom_sf"/>
</dbReference>
<dbReference type="Gene3D" id="1.10.840.10">
    <property type="entry name" value="Ras guanine-nucleotide exchange factors catalytic domain"/>
    <property type="match status" value="1"/>
</dbReference>
<dbReference type="InterPro" id="IPR001895">
    <property type="entry name" value="RASGEF_cat_dom"/>
</dbReference>
<dbReference type="Pfam" id="PF00617">
    <property type="entry name" value="RasGEF"/>
    <property type="match status" value="1"/>
</dbReference>